<organism evidence="5 6">
    <name type="scientific">Paracoccus broussonetiae subsp. drimophilus</name>
    <dbReference type="NCBI Taxonomy" id="3373869"/>
    <lineage>
        <taxon>Bacteria</taxon>
        <taxon>Pseudomonadati</taxon>
        <taxon>Pseudomonadota</taxon>
        <taxon>Alphaproteobacteria</taxon>
        <taxon>Rhodobacterales</taxon>
        <taxon>Paracoccaceae</taxon>
        <taxon>Paracoccus</taxon>
        <taxon>Paracoccus broussonetiae</taxon>
    </lineage>
</organism>
<dbReference type="InterPro" id="IPR045220">
    <property type="entry name" value="FRHB/FDHB/HCAR-like"/>
</dbReference>
<dbReference type="Pfam" id="PF04230">
    <property type="entry name" value="PS_pyruv_trans"/>
    <property type="match status" value="1"/>
</dbReference>
<dbReference type="Pfam" id="PF04422">
    <property type="entry name" value="FrhB_FdhB_N"/>
    <property type="match status" value="1"/>
</dbReference>
<evidence type="ECO:0000259" key="4">
    <source>
        <dbReference type="Pfam" id="PF04432"/>
    </source>
</evidence>
<dbReference type="GO" id="GO:0016740">
    <property type="term" value="F:transferase activity"/>
    <property type="evidence" value="ECO:0007669"/>
    <property type="project" value="UniProtKB-KW"/>
</dbReference>
<dbReference type="InterPro" id="IPR007525">
    <property type="entry name" value="FrhB_FdhB_C"/>
</dbReference>
<dbReference type="EMBL" id="JBIMPR010000008">
    <property type="protein sequence ID" value="MFH5774845.1"/>
    <property type="molecule type" value="Genomic_DNA"/>
</dbReference>
<comment type="caution">
    <text evidence="5">The sequence shown here is derived from an EMBL/GenBank/DDBJ whole genome shotgun (WGS) entry which is preliminary data.</text>
</comment>
<feature type="domain" description="Coenzyme F420 hydrogenase/dehydrogenase beta subunit N-terminal" evidence="3">
    <location>
        <begin position="623"/>
        <end position="689"/>
    </location>
</feature>
<dbReference type="InterPro" id="IPR007516">
    <property type="entry name" value="Co_F420_Hydgase/DH_bsu_N"/>
</dbReference>
<reference evidence="5 6" key="1">
    <citation type="submission" date="2024-10" db="EMBL/GenBank/DDBJ databases">
        <title>Paracoccus drimophilus sp. nov., a novel bacterium from corn roots in Hunan.</title>
        <authorList>
            <person name="Li X."/>
        </authorList>
    </citation>
    <scope>NUCLEOTIDE SEQUENCE [LARGE SCALE GENOMIC DNA]</scope>
    <source>
        <strain evidence="5 6">NGMCC 1.201697</strain>
    </source>
</reference>
<evidence type="ECO:0000313" key="6">
    <source>
        <dbReference type="Proteomes" id="UP001609376"/>
    </source>
</evidence>
<evidence type="ECO:0000313" key="5">
    <source>
        <dbReference type="EMBL" id="MFH5774845.1"/>
    </source>
</evidence>
<proteinExistence type="predicted"/>
<dbReference type="PANTHER" id="PTHR31332:SF0">
    <property type="entry name" value="7-HYDROXYMETHYL CHLOROPHYLL A REDUCTASE, CHLOROPLASTIC"/>
    <property type="match status" value="1"/>
</dbReference>
<keyword evidence="6" id="KW-1185">Reference proteome</keyword>
<protein>
    <submittedName>
        <fullName evidence="5">Polysaccharide pyruvyl transferase family protein</fullName>
    </submittedName>
</protein>
<dbReference type="PANTHER" id="PTHR31332">
    <property type="entry name" value="7-HYDROXYMETHYL CHLOROPHYLL A REDUCTASE, CHLOROPLASTIC"/>
    <property type="match status" value="1"/>
</dbReference>
<feature type="region of interest" description="Disordered" evidence="1">
    <location>
        <begin position="495"/>
        <end position="521"/>
    </location>
</feature>
<name>A0ABW7LNJ7_9RHOB</name>
<feature type="domain" description="Polysaccharide pyruvyl transferase" evidence="2">
    <location>
        <begin position="151"/>
        <end position="430"/>
    </location>
</feature>
<dbReference type="Proteomes" id="UP001609376">
    <property type="component" value="Unassembled WGS sequence"/>
</dbReference>
<accession>A0ABW7LNJ7</accession>
<dbReference type="RefSeq" id="WP_395133932.1">
    <property type="nucleotide sequence ID" value="NZ_JBIMPR010000008.1"/>
</dbReference>
<evidence type="ECO:0000256" key="1">
    <source>
        <dbReference type="SAM" id="MobiDB-lite"/>
    </source>
</evidence>
<evidence type="ECO:0000259" key="2">
    <source>
        <dbReference type="Pfam" id="PF04230"/>
    </source>
</evidence>
<gene>
    <name evidence="5" type="ORF">ACHFJ0_11400</name>
</gene>
<dbReference type="Pfam" id="PF04432">
    <property type="entry name" value="FrhB_FdhB_C"/>
    <property type="match status" value="1"/>
</dbReference>
<keyword evidence="5" id="KW-0808">Transferase</keyword>
<evidence type="ECO:0000259" key="3">
    <source>
        <dbReference type="Pfam" id="PF04422"/>
    </source>
</evidence>
<feature type="domain" description="Coenzyme F420 hydrogenase/dehydrogenase beta subunit C-terminal" evidence="4">
    <location>
        <begin position="699"/>
        <end position="863"/>
    </location>
</feature>
<dbReference type="InterPro" id="IPR007345">
    <property type="entry name" value="Polysacch_pyruvyl_Trfase"/>
</dbReference>
<sequence length="1029" mass="113484">MSDAKISPEKAEELTAAVIEALASTDLGQHLKRIWVFQKRCLVVDFAYRRIGFGFDLTLPDAGGLSVALVRRGNPQMAFSVTGDDSRKLVLTTGADRNDAIAALVDRAGKLTGQIDAFRATGGAKQVQPEAVPEPTRRCKVGILTLPLSKNYGGNLQAFALMQVLRDLDCDPVLINRRYAAQGPAKSPKGAEVPAITNRIEIETECQNSAFIERHVLPITRTFCNSAELRARLGDYGLDAVIAGSDQVWRPKYARGILADFFHGYLDPERRDIRRISYAASFGADSWEYDETQTRDAARRLALFDAVSVREDSAVALCRDNLGVDARHVLDPTLLLPPERYRSLFADRLDPAAGRRITSYILDPNPEKSRLVGDIANRLAMDVKPATGGGDKSVEAWLMGFYQADFVVTDSFHGVAFSIIFNKPFIAFANPNRGMARFTSILRAVGLQDRLIVDAAAADSAALLKPIDWLSVNRRLDGLRENSIGFLRDALVPTDAPAPKPPKARRETVPTDVPPSARMPVPARPQAGIASGNPLKVMCTGCGVCVSESQGSLAMAWDKEGFWSPRPTGKQIPAEAVRVCPFNPTPEPEVRDEDALGRIFHGRAPNIHPRGGHFENSYIGHSNAFRPSSSSGGVATYVFQQLLRRAEVDYLYVVQGDAEGGYRYAVFRDEKAILSISKTRYFPVTMDELFSIIQQTPGRVAVSGVACFVKAIRLKQHYHPELRDRIRFLVGIICGGLKSRHYTDFLAQSAGIQGSYTDAQYRVKNPEGEANDYFFSASDQTLRTRRIRMRRLGDMWGSGLFKNKACDFCTDVLTELADISLGDAWIPEYNRDGMGTSVVVTRNPLADRIIRDGIAAGELAMETAPIDLVLRSQSGGLNHKMNALKFRLWTSRKFTDLPIPACRTRVEKEVAAADMLVQVLRERVRANSLRFWPDSGNAAVFNRRMRSSRERLQAVTTARKKQSQEIYDALLAALVPASGSGRADVPAIATMTRWLRRKLRSRELDLAMLEPLLPETQRTGVAGLAVAGT</sequence>